<dbReference type="PROSITE" id="PS51257">
    <property type="entry name" value="PROKAR_LIPOPROTEIN"/>
    <property type="match status" value="1"/>
</dbReference>
<dbReference type="EMBL" id="AVOT02001758">
    <property type="protein sequence ID" value="MBW0468058.1"/>
    <property type="molecule type" value="Genomic_DNA"/>
</dbReference>
<evidence type="ECO:0000313" key="1">
    <source>
        <dbReference type="EMBL" id="MBW0468058.1"/>
    </source>
</evidence>
<dbReference type="AlphaFoldDB" id="A0A9Q3BN45"/>
<accession>A0A9Q3BN45</accession>
<keyword evidence="2" id="KW-1185">Reference proteome</keyword>
<proteinExistence type="predicted"/>
<dbReference type="Proteomes" id="UP000765509">
    <property type="component" value="Unassembled WGS sequence"/>
</dbReference>
<name>A0A9Q3BN45_9BASI</name>
<sequence>MARARRRRENYSPLPLQATQACQNWKHWPIRVTREDPNVVNEGQDAVARFFRRVYRNSGEFIVYADDRIIPGASAEEMAPKFSWYQDELMDEFQKNVSYLRKDN</sequence>
<reference evidence="1" key="1">
    <citation type="submission" date="2021-03" db="EMBL/GenBank/DDBJ databases">
        <title>Draft genome sequence of rust myrtle Austropuccinia psidii MF-1, a brazilian biotype.</title>
        <authorList>
            <person name="Quecine M.C."/>
            <person name="Pachon D.M.R."/>
            <person name="Bonatelli M.L."/>
            <person name="Correr F.H."/>
            <person name="Franceschini L.M."/>
            <person name="Leite T.F."/>
            <person name="Margarido G.R.A."/>
            <person name="Almeida C.A."/>
            <person name="Ferrarezi J.A."/>
            <person name="Labate C.A."/>
        </authorList>
    </citation>
    <scope>NUCLEOTIDE SEQUENCE</scope>
    <source>
        <strain evidence="1">MF-1</strain>
    </source>
</reference>
<protein>
    <submittedName>
        <fullName evidence="1">Uncharacterized protein</fullName>
    </submittedName>
</protein>
<organism evidence="1 2">
    <name type="scientific">Austropuccinia psidii MF-1</name>
    <dbReference type="NCBI Taxonomy" id="1389203"/>
    <lineage>
        <taxon>Eukaryota</taxon>
        <taxon>Fungi</taxon>
        <taxon>Dikarya</taxon>
        <taxon>Basidiomycota</taxon>
        <taxon>Pucciniomycotina</taxon>
        <taxon>Pucciniomycetes</taxon>
        <taxon>Pucciniales</taxon>
        <taxon>Sphaerophragmiaceae</taxon>
        <taxon>Austropuccinia</taxon>
    </lineage>
</organism>
<evidence type="ECO:0000313" key="2">
    <source>
        <dbReference type="Proteomes" id="UP000765509"/>
    </source>
</evidence>
<gene>
    <name evidence="1" type="ORF">O181_007773</name>
</gene>
<comment type="caution">
    <text evidence="1">The sequence shown here is derived from an EMBL/GenBank/DDBJ whole genome shotgun (WGS) entry which is preliminary data.</text>
</comment>